<accession>A0A0G0XI78</accession>
<sequence length="411" mass="45287">MTKIIILGGGFGGIRAALDLEKKLKHLTEQGQAEITLIDKNSYHLFTPLLYEVASASDIAKDPFAVKLRKTVCIPYQDIFEGKNIKFIQSKVSKINLSERLIATGGGEDLSFDYLILAIGGQMEDFGVNGVKEYACQFKNIEDALLVNQKIEEITKKAAENKKQTPIEILICGGGFTGVELSAEIAGYIKKTGRVLVRLFEAGPKILPMVPDRERIKISKRLTKLGVAIMENSAIEEVGADFVKLKNGQRINGDLVIWTAGVKANEVLKFIEGLPLTEKGGIAVEGTMLAKGLKNIFAVGDIIEFIDPKTQRPVSAQAYTAIDQGKIAARNIFNLICGKPLRFYKPFSGVWVSPVGGKYAVAYLLKSFIFGGLSGWIIRQIIDLRYFFSILSVKKALALFWEEVSLFIKND</sequence>
<evidence type="ECO:0000256" key="2">
    <source>
        <dbReference type="ARBA" id="ARBA00005272"/>
    </source>
</evidence>
<evidence type="ECO:0000256" key="4">
    <source>
        <dbReference type="ARBA" id="ARBA00022827"/>
    </source>
</evidence>
<keyword evidence="3" id="KW-0285">Flavoprotein</keyword>
<dbReference type="PANTHER" id="PTHR42913">
    <property type="entry name" value="APOPTOSIS-INDUCING FACTOR 1"/>
    <property type="match status" value="1"/>
</dbReference>
<evidence type="ECO:0000313" key="8">
    <source>
        <dbReference type="Proteomes" id="UP000033856"/>
    </source>
</evidence>
<proteinExistence type="inferred from homology"/>
<dbReference type="InterPro" id="IPR023753">
    <property type="entry name" value="FAD/NAD-binding_dom"/>
</dbReference>
<name>A0A0G0XI78_9BACT</name>
<dbReference type="SUPFAM" id="SSF51905">
    <property type="entry name" value="FAD/NAD(P)-binding domain"/>
    <property type="match status" value="1"/>
</dbReference>
<evidence type="ECO:0000256" key="3">
    <source>
        <dbReference type="ARBA" id="ARBA00022630"/>
    </source>
</evidence>
<dbReference type="GO" id="GO:0019646">
    <property type="term" value="P:aerobic electron transport chain"/>
    <property type="evidence" value="ECO:0007669"/>
    <property type="project" value="TreeGrafter"/>
</dbReference>
<dbReference type="Pfam" id="PF07992">
    <property type="entry name" value="Pyr_redox_2"/>
    <property type="match status" value="1"/>
</dbReference>
<gene>
    <name evidence="7" type="ORF">UU83_C0030G0008</name>
</gene>
<protein>
    <submittedName>
        <fullName evidence="7">NADH dehydrogenase</fullName>
    </submittedName>
</protein>
<dbReference type="AlphaFoldDB" id="A0A0G0XI78"/>
<dbReference type="PANTHER" id="PTHR42913:SF3">
    <property type="entry name" value="64 KDA MITOCHONDRIAL NADH DEHYDROGENASE (EUROFUNG)"/>
    <property type="match status" value="1"/>
</dbReference>
<dbReference type="PRINTS" id="PR00411">
    <property type="entry name" value="PNDRDTASEI"/>
</dbReference>
<reference evidence="7 8" key="1">
    <citation type="journal article" date="2015" name="Nature">
        <title>rRNA introns, odd ribosomes, and small enigmatic genomes across a large radiation of phyla.</title>
        <authorList>
            <person name="Brown C.T."/>
            <person name="Hug L.A."/>
            <person name="Thomas B.C."/>
            <person name="Sharon I."/>
            <person name="Castelle C.J."/>
            <person name="Singh A."/>
            <person name="Wilkins M.J."/>
            <person name="Williams K.H."/>
            <person name="Banfield J.F."/>
        </authorList>
    </citation>
    <scope>NUCLEOTIDE SEQUENCE [LARGE SCALE GENOMIC DNA]</scope>
</reference>
<evidence type="ECO:0000313" key="7">
    <source>
        <dbReference type="EMBL" id="KKS24127.1"/>
    </source>
</evidence>
<comment type="caution">
    <text evidence="7">The sequence shown here is derived from an EMBL/GenBank/DDBJ whole genome shotgun (WGS) entry which is preliminary data.</text>
</comment>
<dbReference type="InterPro" id="IPR051169">
    <property type="entry name" value="NADH-Q_oxidoreductase"/>
</dbReference>
<comment type="similarity">
    <text evidence="2">Belongs to the NADH dehydrogenase family.</text>
</comment>
<dbReference type="PRINTS" id="PR00368">
    <property type="entry name" value="FADPNR"/>
</dbReference>
<organism evidence="7 8">
    <name type="scientific">Candidatus Jorgensenbacteria bacterium GW2011_GWF2_41_8</name>
    <dbReference type="NCBI Taxonomy" id="1618667"/>
    <lineage>
        <taxon>Bacteria</taxon>
        <taxon>Candidatus Joergenseniibacteriota</taxon>
    </lineage>
</organism>
<comment type="cofactor">
    <cofactor evidence="1">
        <name>FAD</name>
        <dbReference type="ChEBI" id="CHEBI:57692"/>
    </cofactor>
</comment>
<dbReference type="EMBL" id="LCCD01000030">
    <property type="protein sequence ID" value="KKS24127.1"/>
    <property type="molecule type" value="Genomic_DNA"/>
</dbReference>
<dbReference type="Proteomes" id="UP000033856">
    <property type="component" value="Unassembled WGS sequence"/>
</dbReference>
<evidence type="ECO:0000259" key="6">
    <source>
        <dbReference type="Pfam" id="PF07992"/>
    </source>
</evidence>
<dbReference type="Gene3D" id="3.50.50.100">
    <property type="match status" value="1"/>
</dbReference>
<evidence type="ECO:0000256" key="5">
    <source>
        <dbReference type="ARBA" id="ARBA00023002"/>
    </source>
</evidence>
<keyword evidence="5" id="KW-0560">Oxidoreductase</keyword>
<keyword evidence="4" id="KW-0274">FAD</keyword>
<dbReference type="GO" id="GO:0003955">
    <property type="term" value="F:NAD(P)H dehydrogenase (quinone) activity"/>
    <property type="evidence" value="ECO:0007669"/>
    <property type="project" value="TreeGrafter"/>
</dbReference>
<dbReference type="InterPro" id="IPR036188">
    <property type="entry name" value="FAD/NAD-bd_sf"/>
</dbReference>
<feature type="domain" description="FAD/NAD(P)-binding" evidence="6">
    <location>
        <begin position="3"/>
        <end position="325"/>
    </location>
</feature>
<evidence type="ECO:0000256" key="1">
    <source>
        <dbReference type="ARBA" id="ARBA00001974"/>
    </source>
</evidence>